<organism evidence="1 2">
    <name type="scientific">Megaselia scalaris</name>
    <name type="common">Humpbacked fly</name>
    <name type="synonym">Phora scalaris</name>
    <dbReference type="NCBI Taxonomy" id="36166"/>
    <lineage>
        <taxon>Eukaryota</taxon>
        <taxon>Metazoa</taxon>
        <taxon>Ecdysozoa</taxon>
        <taxon>Arthropoda</taxon>
        <taxon>Hexapoda</taxon>
        <taxon>Insecta</taxon>
        <taxon>Pterygota</taxon>
        <taxon>Neoptera</taxon>
        <taxon>Endopterygota</taxon>
        <taxon>Diptera</taxon>
        <taxon>Brachycera</taxon>
        <taxon>Muscomorpha</taxon>
        <taxon>Platypezoidea</taxon>
        <taxon>Phoridae</taxon>
        <taxon>Megaseliini</taxon>
        <taxon>Megaselia</taxon>
    </lineage>
</organism>
<dbReference type="EMBL" id="CAQQ02075612">
    <property type="status" value="NOT_ANNOTATED_CDS"/>
    <property type="molecule type" value="Genomic_DNA"/>
</dbReference>
<dbReference type="EMBL" id="CAQQ02075613">
    <property type="status" value="NOT_ANNOTATED_CDS"/>
    <property type="molecule type" value="Genomic_DNA"/>
</dbReference>
<evidence type="ECO:0000313" key="1">
    <source>
        <dbReference type="EnsemblMetazoa" id="MESCA007782-PA"/>
    </source>
</evidence>
<accession>T1GVH8</accession>
<dbReference type="HOGENOM" id="CLU_2161235_0_0_1"/>
<sequence>MRREFVLRDDSASTSYTQKKRAEHTSLRCRVFLLTRTSTSTAHWTVFGVFNASMLINCCVTSLSPYESKNFTKSYQQILLYQDFPFTTFAVVSQVSDRLASFRGAKHTSFT</sequence>
<name>T1GVH8_MEGSC</name>
<reference evidence="2" key="1">
    <citation type="submission" date="2013-02" db="EMBL/GenBank/DDBJ databases">
        <authorList>
            <person name="Hughes D."/>
        </authorList>
    </citation>
    <scope>NUCLEOTIDE SEQUENCE</scope>
    <source>
        <strain>Durham</strain>
        <strain evidence="2">NC isolate 2 -- Noor lab</strain>
    </source>
</reference>
<dbReference type="AlphaFoldDB" id="T1GVH8"/>
<reference evidence="1" key="2">
    <citation type="submission" date="2015-06" db="UniProtKB">
        <authorList>
            <consortium name="EnsemblMetazoa"/>
        </authorList>
    </citation>
    <scope>IDENTIFICATION</scope>
</reference>
<dbReference type="Proteomes" id="UP000015102">
    <property type="component" value="Unassembled WGS sequence"/>
</dbReference>
<proteinExistence type="predicted"/>
<protein>
    <submittedName>
        <fullName evidence="1">Uncharacterized protein</fullName>
    </submittedName>
</protein>
<evidence type="ECO:0000313" key="2">
    <source>
        <dbReference type="Proteomes" id="UP000015102"/>
    </source>
</evidence>
<keyword evidence="2" id="KW-1185">Reference proteome</keyword>
<dbReference type="EnsemblMetazoa" id="MESCA007782-RA">
    <property type="protein sequence ID" value="MESCA007782-PA"/>
    <property type="gene ID" value="MESCA007782"/>
</dbReference>